<feature type="compositionally biased region" description="Basic residues" evidence="1">
    <location>
        <begin position="254"/>
        <end position="263"/>
    </location>
</feature>
<proteinExistence type="predicted"/>
<dbReference type="EMBL" id="CP111028">
    <property type="protein sequence ID" value="WAR31358.1"/>
    <property type="molecule type" value="Genomic_DNA"/>
</dbReference>
<organism evidence="2 3">
    <name type="scientific">Mya arenaria</name>
    <name type="common">Soft-shell clam</name>
    <dbReference type="NCBI Taxonomy" id="6604"/>
    <lineage>
        <taxon>Eukaryota</taxon>
        <taxon>Metazoa</taxon>
        <taxon>Spiralia</taxon>
        <taxon>Lophotrochozoa</taxon>
        <taxon>Mollusca</taxon>
        <taxon>Bivalvia</taxon>
        <taxon>Autobranchia</taxon>
        <taxon>Heteroconchia</taxon>
        <taxon>Euheterodonta</taxon>
        <taxon>Imparidentia</taxon>
        <taxon>Neoheterodontei</taxon>
        <taxon>Myida</taxon>
        <taxon>Myoidea</taxon>
        <taxon>Myidae</taxon>
        <taxon>Mya</taxon>
    </lineage>
</organism>
<gene>
    <name evidence="2" type="ORF">MAR_033900</name>
</gene>
<feature type="region of interest" description="Disordered" evidence="1">
    <location>
        <begin position="243"/>
        <end position="277"/>
    </location>
</feature>
<feature type="compositionally biased region" description="Basic and acidic residues" evidence="1">
    <location>
        <begin position="243"/>
        <end position="253"/>
    </location>
</feature>
<keyword evidence="3" id="KW-1185">Reference proteome</keyword>
<protein>
    <submittedName>
        <fullName evidence="2">Uncharacterized protein</fullName>
    </submittedName>
</protein>
<accession>A0ABY7GDL3</accession>
<evidence type="ECO:0000256" key="1">
    <source>
        <dbReference type="SAM" id="MobiDB-lite"/>
    </source>
</evidence>
<dbReference type="InterPro" id="IPR027897">
    <property type="entry name" value="DUF4559"/>
</dbReference>
<reference evidence="2" key="1">
    <citation type="submission" date="2022-11" db="EMBL/GenBank/DDBJ databases">
        <title>Centuries of genome instability and evolution in soft-shell clam transmissible cancer (bioRxiv).</title>
        <authorList>
            <person name="Hart S.F.M."/>
            <person name="Yonemitsu M.A."/>
            <person name="Giersch R.M."/>
            <person name="Beal B.F."/>
            <person name="Arriagada G."/>
            <person name="Davis B.W."/>
            <person name="Ostrander E.A."/>
            <person name="Goff S.P."/>
            <person name="Metzger M.J."/>
        </authorList>
    </citation>
    <scope>NUCLEOTIDE SEQUENCE</scope>
    <source>
        <strain evidence="2">MELC-2E11</strain>
        <tissue evidence="2">Siphon/mantle</tissue>
    </source>
</reference>
<dbReference type="Pfam" id="PF15112">
    <property type="entry name" value="DUF4559"/>
    <property type="match status" value="1"/>
</dbReference>
<feature type="compositionally biased region" description="Low complexity" evidence="1">
    <location>
        <begin position="266"/>
        <end position="277"/>
    </location>
</feature>
<evidence type="ECO:0000313" key="3">
    <source>
        <dbReference type="Proteomes" id="UP001164746"/>
    </source>
</evidence>
<sequence>MMTTNIDIKPLWKRAENWFRTIICRDATKTILTEFAEDFMLDFKKLARNEVVKRNNLRKSVSCSECSIVDLLPCPTDDVCWFENGVCKFHVTRPKACPNRLCNGIVEYIIKSHRHQSPSWRNTESSLWFKNPWEIAKCFLPSDGYKDVNSAGETDFDGIVSVIQNCLTFENVFDQNLAQSENSLTKALAVSRGMAFRTSLHMTDEQMNCNMHIFESLLRDTNCLKERKATKEALETIKKEIMDGHMEKTEPLQKKQKTSHTRQLRSADSSNGQSSASDTMIIDKDMHRWFSVYKHACTDVREINIATDSLLSAMGIKNIVDGNREFVSNSAEVVQLIFMIDHTTMDLKEIFHSIREKTDGSCKPLSLGQETTCSTIYIGSRQNMEEIKRCSNVGLLFYGLHESSVLNCNEMVFGVTNTKDTNAFIEKLDDLLERIAIKALQRKTEALVLLKSQVCENTENKRSYELIESELKKLGFCISRNMDKGEVCDAQASTSGTIFKLRSIGRNFFQNVVSRKSEIDRQLCCLKALYARSGVPEDEKPTFPQENICWNIEKVNAVCEY</sequence>
<name>A0ABY7GDL3_MYAAR</name>
<evidence type="ECO:0000313" key="2">
    <source>
        <dbReference type="EMBL" id="WAR31358.1"/>
    </source>
</evidence>
<dbReference type="Proteomes" id="UP001164746">
    <property type="component" value="Chromosome 17"/>
</dbReference>